<dbReference type="InterPro" id="IPR036317">
    <property type="entry name" value="Cullin_homology_sf"/>
</dbReference>
<dbReference type="PROSITE" id="PS50069">
    <property type="entry name" value="CULLIN_2"/>
    <property type="match status" value="1"/>
</dbReference>
<dbReference type="InterPro" id="IPR001373">
    <property type="entry name" value="Cullin_N"/>
</dbReference>
<evidence type="ECO:0000256" key="2">
    <source>
        <dbReference type="PROSITE-ProRule" id="PRU00330"/>
    </source>
</evidence>
<evidence type="ECO:0000313" key="6">
    <source>
        <dbReference type="Proteomes" id="UP000663836"/>
    </source>
</evidence>
<evidence type="ECO:0000259" key="4">
    <source>
        <dbReference type="PROSITE" id="PS50069"/>
    </source>
</evidence>
<feature type="non-terminal residue" evidence="5">
    <location>
        <position position="1"/>
    </location>
</feature>
<comment type="caution">
    <text evidence="5">The sequence shown here is derived from an EMBL/GenBank/DDBJ whole genome shotgun (WGS) entry which is preliminary data.</text>
</comment>
<dbReference type="GO" id="GO:0006511">
    <property type="term" value="P:ubiquitin-dependent protein catabolic process"/>
    <property type="evidence" value="ECO:0007669"/>
    <property type="project" value="InterPro"/>
</dbReference>
<comment type="similarity">
    <text evidence="1 2 3">Belongs to the cullin family.</text>
</comment>
<dbReference type="AlphaFoldDB" id="A0A819UHE7"/>
<feature type="domain" description="Cullin family profile" evidence="4">
    <location>
        <begin position="114"/>
        <end position="240"/>
    </location>
</feature>
<dbReference type="Proteomes" id="UP000663836">
    <property type="component" value="Unassembled WGS sequence"/>
</dbReference>
<dbReference type="Gene3D" id="1.20.1310.10">
    <property type="entry name" value="Cullin Repeats"/>
    <property type="match status" value="1"/>
</dbReference>
<dbReference type="Gene3D" id="4.10.1030.10">
    <property type="entry name" value="Ring Box Chain A, domain 5"/>
    <property type="match status" value="1"/>
</dbReference>
<dbReference type="InterPro" id="IPR016158">
    <property type="entry name" value="Cullin_homology"/>
</dbReference>
<dbReference type="Pfam" id="PF00888">
    <property type="entry name" value="Cullin"/>
    <property type="match status" value="1"/>
</dbReference>
<gene>
    <name evidence="5" type="ORF">JBS370_LOCUS31459</name>
</gene>
<organism evidence="5 6">
    <name type="scientific">Rotaria sordida</name>
    <dbReference type="NCBI Taxonomy" id="392033"/>
    <lineage>
        <taxon>Eukaryota</taxon>
        <taxon>Metazoa</taxon>
        <taxon>Spiralia</taxon>
        <taxon>Gnathifera</taxon>
        <taxon>Rotifera</taxon>
        <taxon>Eurotatoria</taxon>
        <taxon>Bdelloidea</taxon>
        <taxon>Philodinida</taxon>
        <taxon>Philodinidae</taxon>
        <taxon>Rotaria</taxon>
    </lineage>
</organism>
<dbReference type="PANTHER" id="PTHR11932">
    <property type="entry name" value="CULLIN"/>
    <property type="match status" value="1"/>
</dbReference>
<dbReference type="EMBL" id="CAJOBD010007768">
    <property type="protein sequence ID" value="CAF4095195.1"/>
    <property type="molecule type" value="Genomic_DNA"/>
</dbReference>
<dbReference type="GO" id="GO:0031625">
    <property type="term" value="F:ubiquitin protein ligase binding"/>
    <property type="evidence" value="ECO:0007669"/>
    <property type="project" value="InterPro"/>
</dbReference>
<accession>A0A819UHE7</accession>
<dbReference type="SUPFAM" id="SSF75632">
    <property type="entry name" value="Cullin homology domain"/>
    <property type="match status" value="1"/>
</dbReference>
<dbReference type="SUPFAM" id="SSF74788">
    <property type="entry name" value="Cullin repeat-like"/>
    <property type="match status" value="1"/>
</dbReference>
<reference evidence="5" key="1">
    <citation type="submission" date="2021-02" db="EMBL/GenBank/DDBJ databases">
        <authorList>
            <person name="Nowell W R."/>
        </authorList>
    </citation>
    <scope>NUCLEOTIDE SEQUENCE</scope>
</reference>
<sequence length="317" mass="36854">MAKKVWQLIVFQPLQRQVTLTCLQLIKSECQNKEINTQLISAVLQSFVEEIRICDQLEAKTLLYNEKYSDLALLFKLVARVTNATVKLENIVEDHFCPMDIEAIKRIGKTNLFFYSKLYVKTILDNHTKFFKLVRCFLNNDQHFIAALSKACENFINNNTITKATRNTKKSAELLTLYCDALLRQGSKTTIKKIHDIVDFSVRVLSSNSCPFSALSNFVISDELKRTFENFMKFYTEQHNRLKRIYQNLCYCSQFDALDSLLTAREHSYLYIIEYSLQRFDLIVCADRLVKQYPSDNEHKLSTAILLIGNPSIVFMD</sequence>
<evidence type="ECO:0000256" key="3">
    <source>
        <dbReference type="RuleBase" id="RU003829"/>
    </source>
</evidence>
<evidence type="ECO:0000256" key="1">
    <source>
        <dbReference type="ARBA" id="ARBA00006019"/>
    </source>
</evidence>
<name>A0A819UHE7_9BILA</name>
<dbReference type="InterPro" id="IPR045093">
    <property type="entry name" value="Cullin"/>
</dbReference>
<protein>
    <recommendedName>
        <fullName evidence="4">Cullin family profile domain-containing protein</fullName>
    </recommendedName>
</protein>
<dbReference type="InterPro" id="IPR016159">
    <property type="entry name" value="Cullin_repeat-like_dom_sf"/>
</dbReference>
<proteinExistence type="inferred from homology"/>
<evidence type="ECO:0000313" key="5">
    <source>
        <dbReference type="EMBL" id="CAF4095195.1"/>
    </source>
</evidence>